<evidence type="ECO:0000313" key="2">
    <source>
        <dbReference type="Proteomes" id="UP001165121"/>
    </source>
</evidence>
<sequence length="77" mass="9060">MKMEEQEFIATEANGLYMLVETDSVFALTKMEMWCAWLPNTIWQRQGGYRQQNAFPVQNAIQNGSEPETRSEYDMQF</sequence>
<protein>
    <submittedName>
        <fullName evidence="1">Unnamed protein product</fullName>
    </submittedName>
</protein>
<dbReference type="Proteomes" id="UP001165121">
    <property type="component" value="Unassembled WGS sequence"/>
</dbReference>
<reference evidence="1" key="1">
    <citation type="submission" date="2023-04" db="EMBL/GenBank/DDBJ databases">
        <title>Phytophthora fragariaefolia NBRC 109709.</title>
        <authorList>
            <person name="Ichikawa N."/>
            <person name="Sato H."/>
            <person name="Tonouchi N."/>
        </authorList>
    </citation>
    <scope>NUCLEOTIDE SEQUENCE</scope>
    <source>
        <strain evidence="1">NBRC 109709</strain>
    </source>
</reference>
<proteinExistence type="predicted"/>
<dbReference type="AlphaFoldDB" id="A0A9W6XZF4"/>
<accession>A0A9W6XZF4</accession>
<comment type="caution">
    <text evidence="1">The sequence shown here is derived from an EMBL/GenBank/DDBJ whole genome shotgun (WGS) entry which is preliminary data.</text>
</comment>
<keyword evidence="2" id="KW-1185">Reference proteome</keyword>
<organism evidence="1 2">
    <name type="scientific">Phytophthora fragariaefolia</name>
    <dbReference type="NCBI Taxonomy" id="1490495"/>
    <lineage>
        <taxon>Eukaryota</taxon>
        <taxon>Sar</taxon>
        <taxon>Stramenopiles</taxon>
        <taxon>Oomycota</taxon>
        <taxon>Peronosporomycetes</taxon>
        <taxon>Peronosporales</taxon>
        <taxon>Peronosporaceae</taxon>
        <taxon>Phytophthora</taxon>
    </lineage>
</organism>
<dbReference type="EMBL" id="BSXT01002298">
    <property type="protein sequence ID" value="GMF48241.1"/>
    <property type="molecule type" value="Genomic_DNA"/>
</dbReference>
<gene>
    <name evidence="1" type="ORF">Pfra01_001855300</name>
</gene>
<evidence type="ECO:0000313" key="1">
    <source>
        <dbReference type="EMBL" id="GMF48241.1"/>
    </source>
</evidence>
<name>A0A9W6XZF4_9STRA</name>